<keyword evidence="2" id="KW-1185">Reference proteome</keyword>
<dbReference type="Proteomes" id="UP000524404">
    <property type="component" value="Unassembled WGS sequence"/>
</dbReference>
<reference evidence="1 2" key="1">
    <citation type="submission" date="2020-08" db="EMBL/GenBank/DDBJ databases">
        <title>Functional genomics of gut bacteria from endangered species of beetles.</title>
        <authorList>
            <person name="Carlos-Shanley C."/>
        </authorList>
    </citation>
    <scope>NUCLEOTIDE SEQUENCE [LARGE SCALE GENOMIC DNA]</scope>
    <source>
        <strain evidence="1 2">S00070</strain>
    </source>
</reference>
<gene>
    <name evidence="1" type="ORF">HNP25_001284</name>
</gene>
<evidence type="ECO:0000313" key="2">
    <source>
        <dbReference type="Proteomes" id="UP000524404"/>
    </source>
</evidence>
<protein>
    <submittedName>
        <fullName evidence="1">Uncharacterized protein</fullName>
    </submittedName>
</protein>
<name>A0A841EGY1_9BACT</name>
<proteinExistence type="predicted"/>
<dbReference type="RefSeq" id="WP_184131993.1">
    <property type="nucleotide sequence ID" value="NZ_JACHKT010000006.1"/>
</dbReference>
<comment type="caution">
    <text evidence="1">The sequence shown here is derived from an EMBL/GenBank/DDBJ whole genome shotgun (WGS) entry which is preliminary data.</text>
</comment>
<dbReference type="EMBL" id="JACHKT010000006">
    <property type="protein sequence ID" value="MBB6002632.1"/>
    <property type="molecule type" value="Genomic_DNA"/>
</dbReference>
<accession>A0A841EGY1</accession>
<sequence length="48" mass="5477">MNLMVYAQKIEKEAPKGFDQVRTGIARVRSVRDGGQTILNYLTHNMIL</sequence>
<organism evidence="1 2">
    <name type="scientific">Arcicella rosea</name>
    <dbReference type="NCBI Taxonomy" id="502909"/>
    <lineage>
        <taxon>Bacteria</taxon>
        <taxon>Pseudomonadati</taxon>
        <taxon>Bacteroidota</taxon>
        <taxon>Cytophagia</taxon>
        <taxon>Cytophagales</taxon>
        <taxon>Flectobacillaceae</taxon>
        <taxon>Arcicella</taxon>
    </lineage>
</organism>
<dbReference type="AlphaFoldDB" id="A0A841EGY1"/>
<evidence type="ECO:0000313" key="1">
    <source>
        <dbReference type="EMBL" id="MBB6002632.1"/>
    </source>
</evidence>